<feature type="region of interest" description="Disordered" evidence="1">
    <location>
        <begin position="222"/>
        <end position="262"/>
    </location>
</feature>
<accession>A0AAV4W254</accession>
<name>A0AAV4W254_CAEEX</name>
<feature type="region of interest" description="Disordered" evidence="1">
    <location>
        <begin position="472"/>
        <end position="526"/>
    </location>
</feature>
<proteinExistence type="predicted"/>
<evidence type="ECO:0000313" key="2">
    <source>
        <dbReference type="EMBL" id="GIY76333.1"/>
    </source>
</evidence>
<comment type="caution">
    <text evidence="2">The sequence shown here is derived from an EMBL/GenBank/DDBJ whole genome shotgun (WGS) entry which is preliminary data.</text>
</comment>
<feature type="compositionally biased region" description="Polar residues" evidence="1">
    <location>
        <begin position="541"/>
        <end position="557"/>
    </location>
</feature>
<dbReference type="EMBL" id="BPLR01015474">
    <property type="protein sequence ID" value="GIY76333.1"/>
    <property type="molecule type" value="Genomic_DNA"/>
</dbReference>
<dbReference type="AlphaFoldDB" id="A0AAV4W254"/>
<keyword evidence="3" id="KW-1185">Reference proteome</keyword>
<feature type="region of interest" description="Disordered" evidence="1">
    <location>
        <begin position="184"/>
        <end position="210"/>
    </location>
</feature>
<feature type="compositionally biased region" description="Low complexity" evidence="1">
    <location>
        <begin position="329"/>
        <end position="346"/>
    </location>
</feature>
<sequence length="598" mass="67066">MRPIKPMVLKIPSTQSYTTDPPQYDNITESPEQNDTSKYVSENQQGYNYDKVQNEPYYTHDASADQTYQELPSESTDKQYSDTYYNEVDNPLMLQRLTSNIMWIIKILRMLTSRQRMLTKITIGVLSKIKTGLILDNRALNILQPQYADAYQDQPYGEYGDQSEYSTTQAYSQENYEYVSEGQQGAYGYPSESGHESYSNYSEPHSVEEQKSEIYYGDDKHERAAKSERFTSSPQHKGYSPQRSSKRRRQRQYSDPVTSSNAIPILSQTQVTSSGTITQATKELSSSATTVAEDTSTTAGGGILSVLSSKVSKGYKMMSMPTLTKKDTAPPTSATSTKSGSKSGSMTSIFNLGSTLDSFKIGSRTKSRSDSVKSDSELSVYDEPQADLVVDYPQEEVAPPPPIRDTYSLQQASVEEDHDVFTPRKSKKIIVCLRRNTMNREYNDETYYQEQDYQDNTGEYPADYYETQEVEEVEEDELPSSERTVTPFRRSGTRRGTLRTRPSPAPFPRSEPAQAPGGLGRVRDPDGKHVQRVCLFSCVSDSRQSSIAQSEYSSLGSMESVVPNDGAKQDGGSLESYGDRGQQDGSEEVSSQKKKKKK</sequence>
<evidence type="ECO:0000256" key="1">
    <source>
        <dbReference type="SAM" id="MobiDB-lite"/>
    </source>
</evidence>
<protein>
    <submittedName>
        <fullName evidence="2">Uncharacterized protein</fullName>
    </submittedName>
</protein>
<feature type="compositionally biased region" description="Polar residues" evidence="1">
    <location>
        <begin position="253"/>
        <end position="262"/>
    </location>
</feature>
<gene>
    <name evidence="2" type="primary">AVEN_5455_1</name>
    <name evidence="2" type="ORF">CEXT_635001</name>
</gene>
<feature type="region of interest" description="Disordered" evidence="1">
    <location>
        <begin position="541"/>
        <end position="598"/>
    </location>
</feature>
<feature type="region of interest" description="Disordered" evidence="1">
    <location>
        <begin position="321"/>
        <end position="346"/>
    </location>
</feature>
<feature type="region of interest" description="Disordered" evidence="1">
    <location>
        <begin position="1"/>
        <end position="51"/>
    </location>
</feature>
<dbReference type="Proteomes" id="UP001054945">
    <property type="component" value="Unassembled WGS sequence"/>
</dbReference>
<organism evidence="2 3">
    <name type="scientific">Caerostris extrusa</name>
    <name type="common">Bark spider</name>
    <name type="synonym">Caerostris bankana</name>
    <dbReference type="NCBI Taxonomy" id="172846"/>
    <lineage>
        <taxon>Eukaryota</taxon>
        <taxon>Metazoa</taxon>
        <taxon>Ecdysozoa</taxon>
        <taxon>Arthropoda</taxon>
        <taxon>Chelicerata</taxon>
        <taxon>Arachnida</taxon>
        <taxon>Araneae</taxon>
        <taxon>Araneomorphae</taxon>
        <taxon>Entelegynae</taxon>
        <taxon>Araneoidea</taxon>
        <taxon>Araneidae</taxon>
        <taxon>Caerostris</taxon>
    </lineage>
</organism>
<reference evidence="2 3" key="1">
    <citation type="submission" date="2021-06" db="EMBL/GenBank/DDBJ databases">
        <title>Caerostris extrusa draft genome.</title>
        <authorList>
            <person name="Kono N."/>
            <person name="Arakawa K."/>
        </authorList>
    </citation>
    <scope>NUCLEOTIDE SEQUENCE [LARGE SCALE GENOMIC DNA]</scope>
</reference>
<feature type="compositionally biased region" description="Polar residues" evidence="1">
    <location>
        <begin position="12"/>
        <end position="47"/>
    </location>
</feature>
<evidence type="ECO:0000313" key="3">
    <source>
        <dbReference type="Proteomes" id="UP001054945"/>
    </source>
</evidence>